<name>A0ABR8AE17_9CYAN</name>
<comment type="caution">
    <text evidence="1">The sequence shown here is derived from an EMBL/GenBank/DDBJ whole genome shotgun (WGS) entry which is preliminary data.</text>
</comment>
<organism evidence="1 2">
    <name type="scientific">Calothrix parietina FACHB-288</name>
    <dbReference type="NCBI Taxonomy" id="2692896"/>
    <lineage>
        <taxon>Bacteria</taxon>
        <taxon>Bacillati</taxon>
        <taxon>Cyanobacteriota</taxon>
        <taxon>Cyanophyceae</taxon>
        <taxon>Nostocales</taxon>
        <taxon>Calotrichaceae</taxon>
        <taxon>Calothrix</taxon>
    </lineage>
</organism>
<dbReference type="EMBL" id="JACJQH010000037">
    <property type="protein sequence ID" value="MBD2198133.1"/>
    <property type="molecule type" value="Genomic_DNA"/>
</dbReference>
<protein>
    <submittedName>
        <fullName evidence="1">Uncharacterized protein</fullName>
    </submittedName>
</protein>
<reference evidence="1 2" key="1">
    <citation type="journal article" date="2020" name="ISME J.">
        <title>Comparative genomics reveals insights into cyanobacterial evolution and habitat adaptation.</title>
        <authorList>
            <person name="Chen M.Y."/>
            <person name="Teng W.K."/>
            <person name="Zhao L."/>
            <person name="Hu C.X."/>
            <person name="Zhou Y.K."/>
            <person name="Han B.P."/>
            <person name="Song L.R."/>
            <person name="Shu W.S."/>
        </authorList>
    </citation>
    <scope>NUCLEOTIDE SEQUENCE [LARGE SCALE GENOMIC DNA]</scope>
    <source>
        <strain evidence="1 2">FACHB-288</strain>
    </source>
</reference>
<accession>A0ABR8AE17</accession>
<proteinExistence type="predicted"/>
<sequence length="45" mass="4938">MSVEPKRCALITTELWDTAKILHTALLLPQAAINQLILISHTGVL</sequence>
<dbReference type="Proteomes" id="UP000658514">
    <property type="component" value="Unassembled WGS sequence"/>
</dbReference>
<dbReference type="RefSeq" id="WP_190551933.1">
    <property type="nucleotide sequence ID" value="NZ_CAWPNO010000070.1"/>
</dbReference>
<evidence type="ECO:0000313" key="2">
    <source>
        <dbReference type="Proteomes" id="UP000658514"/>
    </source>
</evidence>
<evidence type="ECO:0000313" key="1">
    <source>
        <dbReference type="EMBL" id="MBD2198133.1"/>
    </source>
</evidence>
<gene>
    <name evidence="1" type="ORF">H6G24_21925</name>
</gene>
<keyword evidence="2" id="KW-1185">Reference proteome</keyword>